<evidence type="ECO:0000259" key="1">
    <source>
        <dbReference type="Pfam" id="PF07238"/>
    </source>
</evidence>
<dbReference type="Pfam" id="PF07238">
    <property type="entry name" value="PilZ"/>
    <property type="match status" value="1"/>
</dbReference>
<dbReference type="InterPro" id="IPR009875">
    <property type="entry name" value="PilZ_domain"/>
</dbReference>
<reference evidence="2 3" key="1">
    <citation type="submission" date="2021-04" db="EMBL/GenBank/DDBJ databases">
        <authorList>
            <person name="Pira H."/>
            <person name="Risdian C."/>
            <person name="Wink J."/>
        </authorList>
    </citation>
    <scope>NUCLEOTIDE SEQUENCE [LARGE SCALE GENOMIC DNA]</scope>
    <source>
        <strain evidence="2 3">WH131</strain>
    </source>
</reference>
<name>A0ABS6SPH8_9SPHN</name>
<dbReference type="RefSeq" id="WP_218316934.1">
    <property type="nucleotide sequence ID" value="NZ_JAGSPB010000002.1"/>
</dbReference>
<evidence type="ECO:0000313" key="2">
    <source>
        <dbReference type="EMBL" id="MBV7266318.1"/>
    </source>
</evidence>
<sequence>MGNLSRPLQAEIIAERRENERKRLRLATSLGSSTNASRALIHDLSGTGLRLETDADLSVGDIIQVVLPLIGTVDAEVIWRERSFLGCDFVDPISQATVNAALLKSSKDLGDVADTTEVDEVPIGVRPTLDMITEWKFEFDRERAADGYRVVGFRQTADGMLIAMISKTA</sequence>
<gene>
    <name evidence="2" type="ORF">KCG45_09015</name>
</gene>
<protein>
    <submittedName>
        <fullName evidence="2">PilZ domain-containing protein</fullName>
    </submittedName>
</protein>
<evidence type="ECO:0000313" key="3">
    <source>
        <dbReference type="Proteomes" id="UP000699975"/>
    </source>
</evidence>
<dbReference type="Proteomes" id="UP000699975">
    <property type="component" value="Unassembled WGS sequence"/>
</dbReference>
<comment type="caution">
    <text evidence="2">The sequence shown here is derived from an EMBL/GenBank/DDBJ whole genome shotgun (WGS) entry which is preliminary data.</text>
</comment>
<proteinExistence type="predicted"/>
<organism evidence="2 3">
    <name type="scientific">Erythrobacter ani</name>
    <dbReference type="NCBI Taxonomy" id="2827235"/>
    <lineage>
        <taxon>Bacteria</taxon>
        <taxon>Pseudomonadati</taxon>
        <taxon>Pseudomonadota</taxon>
        <taxon>Alphaproteobacteria</taxon>
        <taxon>Sphingomonadales</taxon>
        <taxon>Erythrobacteraceae</taxon>
        <taxon>Erythrobacter/Porphyrobacter group</taxon>
        <taxon>Erythrobacter</taxon>
    </lineage>
</organism>
<keyword evidence="3" id="KW-1185">Reference proteome</keyword>
<dbReference type="EMBL" id="JAGSPB010000002">
    <property type="protein sequence ID" value="MBV7266318.1"/>
    <property type="molecule type" value="Genomic_DNA"/>
</dbReference>
<feature type="domain" description="PilZ" evidence="1">
    <location>
        <begin position="15"/>
        <end position="97"/>
    </location>
</feature>
<accession>A0ABS6SPH8</accession>